<evidence type="ECO:0000313" key="3">
    <source>
        <dbReference type="EMBL" id="GAA1961560.1"/>
    </source>
</evidence>
<comment type="caution">
    <text evidence="3">The sequence shown here is derived from an EMBL/GenBank/DDBJ whole genome shotgun (WGS) entry which is preliminary data.</text>
</comment>
<accession>A0ABP5CEX2</accession>
<evidence type="ECO:0000256" key="1">
    <source>
        <dbReference type="ARBA" id="ARBA00022603"/>
    </source>
</evidence>
<dbReference type="PANTHER" id="PTHR43619">
    <property type="entry name" value="S-ADENOSYL-L-METHIONINE-DEPENDENT METHYLTRANSFERASE YKTD-RELATED"/>
    <property type="match status" value="1"/>
</dbReference>
<dbReference type="SUPFAM" id="SSF53335">
    <property type="entry name" value="S-adenosyl-L-methionine-dependent methyltransferases"/>
    <property type="match status" value="1"/>
</dbReference>
<dbReference type="GO" id="GO:0032259">
    <property type="term" value="P:methylation"/>
    <property type="evidence" value="ECO:0007669"/>
    <property type="project" value="UniProtKB-KW"/>
</dbReference>
<protein>
    <submittedName>
        <fullName evidence="3">Class I SAM-dependent methyltransferase</fullName>
    </submittedName>
</protein>
<dbReference type="Pfam" id="PF04072">
    <property type="entry name" value="LCM"/>
    <property type="match status" value="1"/>
</dbReference>
<dbReference type="PANTHER" id="PTHR43619:SF2">
    <property type="entry name" value="S-ADENOSYL-L-METHIONINE-DEPENDENT METHYLTRANSFERASES SUPERFAMILY PROTEIN"/>
    <property type="match status" value="1"/>
</dbReference>
<name>A0ABP5CEX2_9PSEU</name>
<dbReference type="Proteomes" id="UP001501116">
    <property type="component" value="Unassembled WGS sequence"/>
</dbReference>
<sequence length="270" mass="31374">MDFTGVQSTMLVTLFLKALDAEETEPVLGDRFAAEAVDRIDYDWAKLDKPTITRNRFGLALRTRQIDDWTADFLRRNPDATVLHLACGLDARAFRLDLPDGVRWFDVDLPDVIALRRELYEDADGYRMIGASVTGEDWLAEIPAGKPVFVIAEGLLMYLHEAEVWQLLGRLTEHFGTGELVFDGVLPWVAKLTQVLKKYLNRWYDYPAYWTPIRDGSDIARWNPRLLYRDHVALVAQYDRIPDRKLQRAYRLMSRFGPVRNYLRVFRADF</sequence>
<reference evidence="4" key="1">
    <citation type="journal article" date="2019" name="Int. J. Syst. Evol. Microbiol.">
        <title>The Global Catalogue of Microorganisms (GCM) 10K type strain sequencing project: providing services to taxonomists for standard genome sequencing and annotation.</title>
        <authorList>
            <consortium name="The Broad Institute Genomics Platform"/>
            <consortium name="The Broad Institute Genome Sequencing Center for Infectious Disease"/>
            <person name="Wu L."/>
            <person name="Ma J."/>
        </authorList>
    </citation>
    <scope>NUCLEOTIDE SEQUENCE [LARGE SCALE GENOMIC DNA]</scope>
    <source>
        <strain evidence="4">JCM 14545</strain>
    </source>
</reference>
<gene>
    <name evidence="3" type="ORF">GCM10009754_35680</name>
</gene>
<dbReference type="EMBL" id="BAAANN010000013">
    <property type="protein sequence ID" value="GAA1961560.1"/>
    <property type="molecule type" value="Genomic_DNA"/>
</dbReference>
<dbReference type="Gene3D" id="3.40.50.150">
    <property type="entry name" value="Vaccinia Virus protein VP39"/>
    <property type="match status" value="1"/>
</dbReference>
<dbReference type="InterPro" id="IPR007213">
    <property type="entry name" value="Ppm1/Ppm2/Tcmp"/>
</dbReference>
<organism evidence="3 4">
    <name type="scientific">Amycolatopsis minnesotensis</name>
    <dbReference type="NCBI Taxonomy" id="337894"/>
    <lineage>
        <taxon>Bacteria</taxon>
        <taxon>Bacillati</taxon>
        <taxon>Actinomycetota</taxon>
        <taxon>Actinomycetes</taxon>
        <taxon>Pseudonocardiales</taxon>
        <taxon>Pseudonocardiaceae</taxon>
        <taxon>Amycolatopsis</taxon>
    </lineage>
</organism>
<keyword evidence="2" id="KW-0808">Transferase</keyword>
<keyword evidence="1 3" id="KW-0489">Methyltransferase</keyword>
<dbReference type="InterPro" id="IPR016874">
    <property type="entry name" value="TcmP-like"/>
</dbReference>
<keyword evidence="4" id="KW-1185">Reference proteome</keyword>
<proteinExistence type="predicted"/>
<dbReference type="PIRSF" id="PIRSF028177">
    <property type="entry name" value="Polyketide_synth_Omtfrase_TcmP"/>
    <property type="match status" value="1"/>
</dbReference>
<dbReference type="InterPro" id="IPR029063">
    <property type="entry name" value="SAM-dependent_MTases_sf"/>
</dbReference>
<evidence type="ECO:0000313" key="4">
    <source>
        <dbReference type="Proteomes" id="UP001501116"/>
    </source>
</evidence>
<evidence type="ECO:0000256" key="2">
    <source>
        <dbReference type="ARBA" id="ARBA00022679"/>
    </source>
</evidence>
<dbReference type="GO" id="GO:0008168">
    <property type="term" value="F:methyltransferase activity"/>
    <property type="evidence" value="ECO:0007669"/>
    <property type="project" value="UniProtKB-KW"/>
</dbReference>